<dbReference type="RefSeq" id="WP_202382902.1">
    <property type="nucleotide sequence ID" value="NZ_BAAAMA010000010.1"/>
</dbReference>
<dbReference type="EMBL" id="QYAD01000004">
    <property type="protein sequence ID" value="MBL3690741.1"/>
    <property type="molecule type" value="Genomic_DNA"/>
</dbReference>
<evidence type="ECO:0008006" key="4">
    <source>
        <dbReference type="Google" id="ProtNLM"/>
    </source>
</evidence>
<organism evidence="2 3">
    <name type="scientific">Leucobacter chromiireducens subsp. chromiireducens</name>
    <dbReference type="NCBI Taxonomy" id="660067"/>
    <lineage>
        <taxon>Bacteria</taxon>
        <taxon>Bacillati</taxon>
        <taxon>Actinomycetota</taxon>
        <taxon>Actinomycetes</taxon>
        <taxon>Micrococcales</taxon>
        <taxon>Microbacteriaceae</taxon>
        <taxon>Leucobacter</taxon>
    </lineage>
</organism>
<feature type="transmembrane region" description="Helical" evidence="1">
    <location>
        <begin position="173"/>
        <end position="198"/>
    </location>
</feature>
<feature type="transmembrane region" description="Helical" evidence="1">
    <location>
        <begin position="225"/>
        <end position="247"/>
    </location>
</feature>
<proteinExistence type="predicted"/>
<evidence type="ECO:0000313" key="3">
    <source>
        <dbReference type="Proteomes" id="UP001646141"/>
    </source>
</evidence>
<comment type="caution">
    <text evidence="2">The sequence shown here is derived from an EMBL/GenBank/DDBJ whole genome shotgun (WGS) entry which is preliminary data.</text>
</comment>
<keyword evidence="1" id="KW-0812">Transmembrane</keyword>
<keyword evidence="1" id="KW-0472">Membrane</keyword>
<gene>
    <name evidence="2" type="ORF">D3226_12385</name>
</gene>
<feature type="transmembrane region" description="Helical" evidence="1">
    <location>
        <begin position="52"/>
        <end position="71"/>
    </location>
</feature>
<keyword evidence="1" id="KW-1133">Transmembrane helix</keyword>
<feature type="transmembrane region" description="Helical" evidence="1">
    <location>
        <begin position="20"/>
        <end position="40"/>
    </location>
</feature>
<protein>
    <recommendedName>
        <fullName evidence="4">ABC-2 type transport system permease protein</fullName>
    </recommendedName>
</protein>
<dbReference type="Proteomes" id="UP001646141">
    <property type="component" value="Unassembled WGS sequence"/>
</dbReference>
<reference evidence="2 3" key="1">
    <citation type="submission" date="2018-09" db="EMBL/GenBank/DDBJ databases">
        <title>Comparative genomics of Leucobacter spp.</title>
        <authorList>
            <person name="Reis A.C."/>
            <person name="Kolvenbach B.A."/>
            <person name="Corvini P.F.X."/>
            <person name="Nunes O.C."/>
        </authorList>
    </citation>
    <scope>NUCLEOTIDE SEQUENCE [LARGE SCALE GENOMIC DNA]</scope>
    <source>
        <strain evidence="2 3">L-1</strain>
    </source>
</reference>
<accession>A0ABS1SV26</accession>
<feature type="transmembrane region" description="Helical" evidence="1">
    <location>
        <begin position="102"/>
        <end position="122"/>
    </location>
</feature>
<sequence>MNLREAVRTQRRRAPARSRISLVTPILSIALLAASDVLFSAHGMVLRSGLPLLLAVLLIVLPFATVTAPVVDARERGLLRLLATTPAARGALLRAQLLDSRAGSAVVIGVALVVAAAVPGAIELGSVGGGAVIRAYFVGLGGLLLAGVALSACGMALAAAVAARVARPARARAIGAVLPAVVLLTGGVLPLASIAPALGRAFEWVPTSALARIAGESLAGAEAGVVGGAILAGGIAAASAILIGWAIRVCAH</sequence>
<feature type="transmembrane region" description="Helical" evidence="1">
    <location>
        <begin position="134"/>
        <end position="161"/>
    </location>
</feature>
<evidence type="ECO:0000256" key="1">
    <source>
        <dbReference type="SAM" id="Phobius"/>
    </source>
</evidence>
<keyword evidence="3" id="KW-1185">Reference proteome</keyword>
<name>A0ABS1SV26_9MICO</name>
<evidence type="ECO:0000313" key="2">
    <source>
        <dbReference type="EMBL" id="MBL3690741.1"/>
    </source>
</evidence>